<comment type="subcellular location">
    <subcellularLocation>
        <location evidence="1">Nucleus</location>
    </subcellularLocation>
</comment>
<dbReference type="PANTHER" id="PTHR15052">
    <property type="entry name" value="RNA POLYMERASE III TRANSCRIPTION INITIATION FACTOR COMPLEX SUBUNIT"/>
    <property type="match status" value="1"/>
</dbReference>
<feature type="region of interest" description="Disordered" evidence="4">
    <location>
        <begin position="654"/>
        <end position="694"/>
    </location>
</feature>
<evidence type="ECO:0000256" key="3">
    <source>
        <dbReference type="ARBA" id="ARBA00023242"/>
    </source>
</evidence>
<feature type="compositionally biased region" description="Acidic residues" evidence="4">
    <location>
        <begin position="51"/>
        <end position="82"/>
    </location>
</feature>
<dbReference type="InterPro" id="IPR052416">
    <property type="entry name" value="GTF3C_component"/>
</dbReference>
<evidence type="ECO:0000313" key="6">
    <source>
        <dbReference type="Proteomes" id="UP000029964"/>
    </source>
</evidence>
<accession>A0A086T5L1</accession>
<dbReference type="InterPro" id="IPR015943">
    <property type="entry name" value="WD40/YVTN_repeat-like_dom_sf"/>
</dbReference>
<dbReference type="GO" id="GO:0000127">
    <property type="term" value="C:transcription factor TFIIIC complex"/>
    <property type="evidence" value="ECO:0007669"/>
    <property type="project" value="TreeGrafter"/>
</dbReference>
<dbReference type="InterPro" id="IPR036322">
    <property type="entry name" value="WD40_repeat_dom_sf"/>
</dbReference>
<dbReference type="PANTHER" id="PTHR15052:SF2">
    <property type="entry name" value="GENERAL TRANSCRIPTION FACTOR 3C POLYPEPTIDE 2"/>
    <property type="match status" value="1"/>
</dbReference>
<name>A0A086T5L1_HAPC1</name>
<evidence type="ECO:0000313" key="5">
    <source>
        <dbReference type="EMBL" id="KFH44643.1"/>
    </source>
</evidence>
<comment type="caution">
    <text evidence="5">The sequence shown here is derived from an EMBL/GenBank/DDBJ whole genome shotgun (WGS) entry which is preliminary data.</text>
</comment>
<evidence type="ECO:0000256" key="1">
    <source>
        <dbReference type="ARBA" id="ARBA00004123"/>
    </source>
</evidence>
<dbReference type="Proteomes" id="UP000029964">
    <property type="component" value="Unassembled WGS sequence"/>
</dbReference>
<feature type="compositionally biased region" description="Basic and acidic residues" evidence="4">
    <location>
        <begin position="27"/>
        <end position="38"/>
    </location>
</feature>
<keyword evidence="6" id="KW-1185">Reference proteome</keyword>
<dbReference type="GO" id="GO:0005634">
    <property type="term" value="C:nucleus"/>
    <property type="evidence" value="ECO:0007669"/>
    <property type="project" value="UniProtKB-SubCell"/>
</dbReference>
<dbReference type="STRING" id="857340.A0A086T5L1"/>
<feature type="region of interest" description="Disordered" evidence="4">
    <location>
        <begin position="19"/>
        <end position="107"/>
    </location>
</feature>
<keyword evidence="3" id="KW-0539">Nucleus</keyword>
<dbReference type="GO" id="GO:0006383">
    <property type="term" value="P:transcription by RNA polymerase III"/>
    <property type="evidence" value="ECO:0007669"/>
    <property type="project" value="TreeGrafter"/>
</dbReference>
<dbReference type="HOGENOM" id="CLU_015565_0_0_1"/>
<evidence type="ECO:0000256" key="2">
    <source>
        <dbReference type="ARBA" id="ARBA00023163"/>
    </source>
</evidence>
<sequence length="743" mass="83130">MRTRRSNRTKRYTNELDVIFADEHEDDPLARRQKRAEDQDANFDGDTVNNIDDDASHDELNDESEVEEPVAAVGDEEEEEEVPVQAKIPPRRVKPKGPFRLKSSSKSTSYSDIEPIVTDSHMPRGYAGSFDRHVRGMSLVRAWYGPRKRSIETALRLLDRWIDWTLLPPREIANTTDCRHDIWNKGTFERESQYVEQWLARLKGDEPQGTILCPLSEVESEPYRLQPGTLPVLMGPHASQEEFKFTTGESRRLGDKGLPIDDDNVDETRAASGWIFDAGGIVLSLDWAHRRGPDTPQLLALAVIPHGDQENYNYEVEVLKPDFQMHGTVQLWEFLGQKHEPDGSIRPTGKPRLLKTLCLDTGRARRVKWSPACDHLAVLSGDGGVDILEPHSDNDDATYGKKPVLMGHVRTTLHANNGAEKLHRPLASFILDGGVKATAMTWVNFNRLAVGYSDGSIALWSVHPNRLLSRHPVHHSSIIGMASGYPTLPYLIATTPIGGDVKLTDLRSPSCETTEVPCLSVLTTPNLLSWSEHLLGFFTLYPSSNVLNTTIGFMHHAYFPITRRAYYADSFVTAISVGRTHPFLLVGTADGSLGALNTQCEIFQLLRGRRGVSDRIRIFQHEHRPREHFHANNSPAAERGASRILHGFYPEKNRHANADWRGSGKKRRKKAGDDDEEEEEANNEEMTGPVDPSRGIVYEALTRITAVEWNPNEGYGCWAAAAMGSGLVKVMDLGLDLPEGDTM</sequence>
<evidence type="ECO:0000256" key="4">
    <source>
        <dbReference type="SAM" id="MobiDB-lite"/>
    </source>
</evidence>
<dbReference type="SUPFAM" id="SSF50978">
    <property type="entry name" value="WD40 repeat-like"/>
    <property type="match status" value="1"/>
</dbReference>
<reference evidence="6" key="1">
    <citation type="journal article" date="2014" name="Genome Announc.">
        <title>Genome sequence and annotation of Acremonium chrysogenum, producer of the beta-lactam antibiotic cephalosporin C.</title>
        <authorList>
            <person name="Terfehr D."/>
            <person name="Dahlmann T.A."/>
            <person name="Specht T."/>
            <person name="Zadra I."/>
            <person name="Kuernsteiner H."/>
            <person name="Kueck U."/>
        </authorList>
    </citation>
    <scope>NUCLEOTIDE SEQUENCE [LARGE SCALE GENOMIC DNA]</scope>
    <source>
        <strain evidence="6">ATCC 11550 / CBS 779.69 / DSM 880 / IAM 14645 / JCM 23072 / IMI 49137</strain>
    </source>
</reference>
<dbReference type="Gene3D" id="2.130.10.10">
    <property type="entry name" value="YVTN repeat-like/Quinoprotein amine dehydrogenase"/>
    <property type="match status" value="1"/>
</dbReference>
<keyword evidence="2" id="KW-0804">Transcription</keyword>
<dbReference type="AlphaFoldDB" id="A0A086T5L1"/>
<dbReference type="EMBL" id="JPKY01000045">
    <property type="protein sequence ID" value="KFH44643.1"/>
    <property type="molecule type" value="Genomic_DNA"/>
</dbReference>
<feature type="compositionally biased region" description="Basic residues" evidence="4">
    <location>
        <begin position="89"/>
        <end position="99"/>
    </location>
</feature>
<protein>
    <submittedName>
        <fullName evidence="5">Uncharacterized protein</fullName>
    </submittedName>
</protein>
<organism evidence="5 6">
    <name type="scientific">Hapsidospora chrysogenum (strain ATCC 11550 / CBS 779.69 / DSM 880 / IAM 14645 / JCM 23072 / IMI 49137)</name>
    <name type="common">Acremonium chrysogenum</name>
    <dbReference type="NCBI Taxonomy" id="857340"/>
    <lineage>
        <taxon>Eukaryota</taxon>
        <taxon>Fungi</taxon>
        <taxon>Dikarya</taxon>
        <taxon>Ascomycota</taxon>
        <taxon>Pezizomycotina</taxon>
        <taxon>Sordariomycetes</taxon>
        <taxon>Hypocreomycetidae</taxon>
        <taxon>Hypocreales</taxon>
        <taxon>Bionectriaceae</taxon>
        <taxon>Hapsidospora</taxon>
    </lineage>
</organism>
<dbReference type="OrthoDB" id="4703at2759"/>
<proteinExistence type="predicted"/>
<feature type="compositionally biased region" description="Acidic residues" evidence="4">
    <location>
        <begin position="673"/>
        <end position="683"/>
    </location>
</feature>
<gene>
    <name evidence="5" type="ORF">ACRE_046060</name>
</gene>